<dbReference type="InterPro" id="IPR013103">
    <property type="entry name" value="RVT_2"/>
</dbReference>
<dbReference type="Pfam" id="PF07727">
    <property type="entry name" value="RVT_2"/>
    <property type="match status" value="1"/>
</dbReference>
<dbReference type="Proteomes" id="UP000242715">
    <property type="component" value="Unassembled WGS sequence"/>
</dbReference>
<dbReference type="AlphaFoldDB" id="A0A2Z6PIN3"/>
<dbReference type="Gene3D" id="3.30.420.10">
    <property type="entry name" value="Ribonuclease H-like superfamily/Ribonuclease H"/>
    <property type="match status" value="1"/>
</dbReference>
<feature type="domain" description="Integrase catalytic" evidence="4">
    <location>
        <begin position="515"/>
        <end position="679"/>
    </location>
</feature>
<dbReference type="PANTHER" id="PTHR42648:SF26">
    <property type="entry name" value="INTEGRASE CATALYTIC DOMAIN-CONTAINING PROTEIN"/>
    <property type="match status" value="1"/>
</dbReference>
<dbReference type="Pfam" id="PF00665">
    <property type="entry name" value="rve"/>
    <property type="match status" value="1"/>
</dbReference>
<sequence>MANLFNTEGAFTSSQTKIANLISVCLDDKNFKQWKQQVSGVIRGFSLQKYITNPVVPQQFLSDTDRTAGTVNPLYQEWENHDALVCTWLLSTISDSLLAKVVDYTYSSEVWDEIHRHFETLLNTKARQLRSELRTLRKGDRKIEEFIQRVHLINESLISIGDPVPHRNLIEIVLDALPEEYDSVVAAVASNASSVSLDELESHLLGHESRLEKNKKQNQLDAATVNLAQSSPSLTSSQESTSDSLAPTSSSSSSISAQFPMSYGYGFPRPSRPPAPQAMLTGGDPNFNNQWWHPDSGASHHVTPDPSNLSDTTSLPGSDQVLIGNGQVPAIIKNLVSVSKFAQDNNVFFEFHPTFCLVKSQASSEVLLHGVVRADGLYKFASPPESVSAKHNSVSNFNKAHNCNSASVNSSYLHKSSIDCKFVASNTPNACVASSFPTTNVSQFEFNANNTVYTPMSHVNYNLWHARLGHPHYDSLRLALQLCNINMPSKPHVDVCSACCLGKSHRLHAPLSNTVYTKPFELVVCDLWGPAPTKSSSGFTYFLTCVDAFSRFVWVYPLKLKSDTLTKFIEFKNMVELQFDCKIKTVQTDGGGEFRPFTKYLTNLGIVHRHTYPHTHHQNGLVERKHRHIVESGLTLLSQAQLPLKYWDHAFIPAAFLINRLPTPILQNQSPYFTLLHKHPDYIALKVFVTPPVHKSPIGCKWVFRVKENSDGTINKFKARLVAKGFHQKAGSDFTETFSPVVKPVTVRTVLTIAITNKWAIQQIDVNNAFLNGNLEEEVYMQQPPGFESSNKGLVCKLHKALYGLKQAPRAWFDRLKSALRLYGFTASSSSSHIQKLMTKLNDEFALKQLGTLDYFLGIEVFHLDNGNVVLSQGKYIRDLRSKVQMESTNGMPTPMPEISFAVNKVCQFLSNPLEEHWKAVKRILRYLSDTLHHGLLLQAAPTNQPFPLVGFCDADWASDPDDRSAEAEYRSLAGLSAEILWLQSLLIELGCRFYTPKILCDNLSTVSLAHNPTLHHRTKQMELDIFFVREKVISKNLIVSHVPAQDKWADVLTKPLSAGRFTILRDNF</sequence>
<dbReference type="GO" id="GO:0046872">
    <property type="term" value="F:metal ion binding"/>
    <property type="evidence" value="ECO:0007669"/>
    <property type="project" value="UniProtKB-KW"/>
</dbReference>
<dbReference type="CDD" id="cd09272">
    <property type="entry name" value="RNase_HI_RT_Ty1"/>
    <property type="match status" value="1"/>
</dbReference>
<keyword evidence="6" id="KW-1185">Reference proteome</keyword>
<dbReference type="OrthoDB" id="7473114at2759"/>
<dbReference type="GO" id="GO:0003676">
    <property type="term" value="F:nucleic acid binding"/>
    <property type="evidence" value="ECO:0007669"/>
    <property type="project" value="InterPro"/>
</dbReference>
<feature type="compositionally biased region" description="Low complexity" evidence="3">
    <location>
        <begin position="229"/>
        <end position="256"/>
    </location>
</feature>
<proteinExistence type="predicted"/>
<dbReference type="InterPro" id="IPR043502">
    <property type="entry name" value="DNA/RNA_pol_sf"/>
</dbReference>
<evidence type="ECO:0000256" key="2">
    <source>
        <dbReference type="ARBA" id="ARBA00022801"/>
    </source>
</evidence>
<dbReference type="InterPro" id="IPR039537">
    <property type="entry name" value="Retrotran_Ty1/copia-like"/>
</dbReference>
<dbReference type="InterPro" id="IPR025724">
    <property type="entry name" value="GAG-pre-integrase_dom"/>
</dbReference>
<dbReference type="GO" id="GO:0015074">
    <property type="term" value="P:DNA integration"/>
    <property type="evidence" value="ECO:0007669"/>
    <property type="project" value="InterPro"/>
</dbReference>
<dbReference type="SUPFAM" id="SSF53098">
    <property type="entry name" value="Ribonuclease H-like"/>
    <property type="match status" value="1"/>
</dbReference>
<evidence type="ECO:0000256" key="1">
    <source>
        <dbReference type="ARBA" id="ARBA00022723"/>
    </source>
</evidence>
<dbReference type="PROSITE" id="PS50994">
    <property type="entry name" value="INTEGRASE"/>
    <property type="match status" value="1"/>
</dbReference>
<evidence type="ECO:0000313" key="5">
    <source>
        <dbReference type="EMBL" id="GAU50392.1"/>
    </source>
</evidence>
<dbReference type="InterPro" id="IPR001584">
    <property type="entry name" value="Integrase_cat-core"/>
</dbReference>
<evidence type="ECO:0000259" key="4">
    <source>
        <dbReference type="PROSITE" id="PS50994"/>
    </source>
</evidence>
<accession>A0A2Z6PIN3</accession>
<dbReference type="EMBL" id="DF974756">
    <property type="protein sequence ID" value="GAU50392.1"/>
    <property type="molecule type" value="Genomic_DNA"/>
</dbReference>
<organism evidence="5 6">
    <name type="scientific">Trifolium subterraneum</name>
    <name type="common">Subterranean clover</name>
    <dbReference type="NCBI Taxonomy" id="3900"/>
    <lineage>
        <taxon>Eukaryota</taxon>
        <taxon>Viridiplantae</taxon>
        <taxon>Streptophyta</taxon>
        <taxon>Embryophyta</taxon>
        <taxon>Tracheophyta</taxon>
        <taxon>Spermatophyta</taxon>
        <taxon>Magnoliopsida</taxon>
        <taxon>eudicotyledons</taxon>
        <taxon>Gunneridae</taxon>
        <taxon>Pentapetalae</taxon>
        <taxon>rosids</taxon>
        <taxon>fabids</taxon>
        <taxon>Fabales</taxon>
        <taxon>Fabaceae</taxon>
        <taxon>Papilionoideae</taxon>
        <taxon>50 kb inversion clade</taxon>
        <taxon>NPAAA clade</taxon>
        <taxon>Hologalegina</taxon>
        <taxon>IRL clade</taxon>
        <taxon>Trifolieae</taxon>
        <taxon>Trifolium</taxon>
    </lineage>
</organism>
<dbReference type="Pfam" id="PF14223">
    <property type="entry name" value="Retrotran_gag_2"/>
    <property type="match status" value="1"/>
</dbReference>
<gene>
    <name evidence="5" type="ORF">TSUD_409430</name>
</gene>
<name>A0A2Z6PIN3_TRISU</name>
<reference evidence="6" key="1">
    <citation type="journal article" date="2017" name="Front. Plant Sci.">
        <title>Climate Clever Clovers: New Paradigm to Reduce the Environmental Footprint of Ruminants by Breeding Low Methanogenic Forages Utilizing Haplotype Variation.</title>
        <authorList>
            <person name="Kaur P."/>
            <person name="Appels R."/>
            <person name="Bayer P.E."/>
            <person name="Keeble-Gagnere G."/>
            <person name="Wang J."/>
            <person name="Hirakawa H."/>
            <person name="Shirasawa K."/>
            <person name="Vercoe P."/>
            <person name="Stefanova K."/>
            <person name="Durmic Z."/>
            <person name="Nichols P."/>
            <person name="Revell C."/>
            <person name="Isobe S.N."/>
            <person name="Edwards D."/>
            <person name="Erskine W."/>
        </authorList>
    </citation>
    <scope>NUCLEOTIDE SEQUENCE [LARGE SCALE GENOMIC DNA]</scope>
    <source>
        <strain evidence="6">cv. Daliak</strain>
    </source>
</reference>
<dbReference type="InterPro" id="IPR036397">
    <property type="entry name" value="RNaseH_sf"/>
</dbReference>
<evidence type="ECO:0000313" key="6">
    <source>
        <dbReference type="Proteomes" id="UP000242715"/>
    </source>
</evidence>
<dbReference type="PANTHER" id="PTHR42648">
    <property type="entry name" value="TRANSPOSASE, PUTATIVE-RELATED"/>
    <property type="match status" value="1"/>
</dbReference>
<dbReference type="GO" id="GO:0016787">
    <property type="term" value="F:hydrolase activity"/>
    <property type="evidence" value="ECO:0007669"/>
    <property type="project" value="UniProtKB-KW"/>
</dbReference>
<feature type="region of interest" description="Disordered" evidence="3">
    <location>
        <begin position="229"/>
        <end position="316"/>
    </location>
</feature>
<feature type="compositionally biased region" description="Polar residues" evidence="3">
    <location>
        <begin position="305"/>
        <end position="316"/>
    </location>
</feature>
<protein>
    <recommendedName>
        <fullName evidence="4">Integrase catalytic domain-containing protein</fullName>
    </recommendedName>
</protein>
<keyword evidence="2" id="KW-0378">Hydrolase</keyword>
<dbReference type="Pfam" id="PF13976">
    <property type="entry name" value="gag_pre-integrs"/>
    <property type="match status" value="1"/>
</dbReference>
<dbReference type="InterPro" id="IPR012337">
    <property type="entry name" value="RNaseH-like_sf"/>
</dbReference>
<evidence type="ECO:0000256" key="3">
    <source>
        <dbReference type="SAM" id="MobiDB-lite"/>
    </source>
</evidence>
<dbReference type="SUPFAM" id="SSF56672">
    <property type="entry name" value="DNA/RNA polymerases"/>
    <property type="match status" value="1"/>
</dbReference>
<keyword evidence="1" id="KW-0479">Metal-binding</keyword>